<keyword evidence="1" id="KW-0732">Signal</keyword>
<feature type="chain" id="PRO_5035759140" description="RNase H type-1 domain-containing protein" evidence="1">
    <location>
        <begin position="27"/>
        <end position="253"/>
    </location>
</feature>
<organism evidence="3 4">
    <name type="scientific">Brassica cretica</name>
    <name type="common">Mustard</name>
    <dbReference type="NCBI Taxonomy" id="69181"/>
    <lineage>
        <taxon>Eukaryota</taxon>
        <taxon>Viridiplantae</taxon>
        <taxon>Streptophyta</taxon>
        <taxon>Embryophyta</taxon>
        <taxon>Tracheophyta</taxon>
        <taxon>Spermatophyta</taxon>
        <taxon>Magnoliopsida</taxon>
        <taxon>eudicotyledons</taxon>
        <taxon>Gunneridae</taxon>
        <taxon>Pentapetalae</taxon>
        <taxon>rosids</taxon>
        <taxon>malvids</taxon>
        <taxon>Brassicales</taxon>
        <taxon>Brassicaceae</taxon>
        <taxon>Brassiceae</taxon>
        <taxon>Brassica</taxon>
    </lineage>
</organism>
<reference evidence="3" key="1">
    <citation type="submission" date="2019-12" db="EMBL/GenBank/DDBJ databases">
        <title>Genome sequencing and annotation of Brassica cretica.</title>
        <authorList>
            <person name="Studholme D.J."/>
            <person name="Sarris P."/>
        </authorList>
    </citation>
    <scope>NUCLEOTIDE SEQUENCE</scope>
    <source>
        <strain evidence="3">PFS-109/04</strain>
        <tissue evidence="3">Leaf</tissue>
    </source>
</reference>
<gene>
    <name evidence="3" type="ORF">F2Q69_00051116</name>
</gene>
<dbReference type="InterPro" id="IPR002156">
    <property type="entry name" value="RNaseH_domain"/>
</dbReference>
<dbReference type="InterPro" id="IPR036397">
    <property type="entry name" value="RNaseH_sf"/>
</dbReference>
<dbReference type="GO" id="GO:0004523">
    <property type="term" value="F:RNA-DNA hybrid ribonuclease activity"/>
    <property type="evidence" value="ECO:0007669"/>
    <property type="project" value="InterPro"/>
</dbReference>
<evidence type="ECO:0000259" key="2">
    <source>
        <dbReference type="Pfam" id="PF13456"/>
    </source>
</evidence>
<accession>A0A8S9PYN3</accession>
<name>A0A8S9PYN3_BRACR</name>
<dbReference type="InterPro" id="IPR044730">
    <property type="entry name" value="RNase_H-like_dom_plant"/>
</dbReference>
<dbReference type="GO" id="GO:0003676">
    <property type="term" value="F:nucleic acid binding"/>
    <property type="evidence" value="ECO:0007669"/>
    <property type="project" value="InterPro"/>
</dbReference>
<proteinExistence type="predicted"/>
<dbReference type="PANTHER" id="PTHR47074">
    <property type="entry name" value="BNAC02G40300D PROTEIN"/>
    <property type="match status" value="1"/>
</dbReference>
<dbReference type="Pfam" id="PF13456">
    <property type="entry name" value="RVT_3"/>
    <property type="match status" value="1"/>
</dbReference>
<dbReference type="AlphaFoldDB" id="A0A8S9PYN3"/>
<comment type="caution">
    <text evidence="3">The sequence shown here is derived from an EMBL/GenBank/DDBJ whole genome shotgun (WGS) entry which is preliminary data.</text>
</comment>
<evidence type="ECO:0000256" key="1">
    <source>
        <dbReference type="SAM" id="SignalP"/>
    </source>
</evidence>
<evidence type="ECO:0000313" key="4">
    <source>
        <dbReference type="Proteomes" id="UP000712600"/>
    </source>
</evidence>
<feature type="signal peptide" evidence="1">
    <location>
        <begin position="1"/>
        <end position="26"/>
    </location>
</feature>
<protein>
    <recommendedName>
        <fullName evidence="2">RNase H type-1 domain-containing protein</fullName>
    </recommendedName>
</protein>
<sequence length="253" mass="28128">MAPCRTMVLLCLVLFLAASSSSYVAAARIGATVEMKNRKSLGFKDSLISGYLPKDIFPWVCWSLWTARNKLIFEDRKISPEESVSKAIWNAREWNSAQSVTSPPPEPPHKTLNIPDQDVLTLGFSDAAWKKETNTAAYGCIFVNKEGHIIHQESCVERHVSSPLTAEALALRWTINKALSRGYNSICFNTDRRSLLVAISSKPPPAELFGIIQDIDFLSFNFAAVSFKFIERRFNSPADHLAKAALSTFSSTP</sequence>
<dbReference type="InterPro" id="IPR012337">
    <property type="entry name" value="RNaseH-like_sf"/>
</dbReference>
<dbReference type="CDD" id="cd06222">
    <property type="entry name" value="RNase_H_like"/>
    <property type="match status" value="1"/>
</dbReference>
<dbReference type="InterPro" id="IPR052929">
    <property type="entry name" value="RNase_H-like_EbsB-rel"/>
</dbReference>
<dbReference type="EMBL" id="QGKX02001347">
    <property type="protein sequence ID" value="KAF3526428.1"/>
    <property type="molecule type" value="Genomic_DNA"/>
</dbReference>
<dbReference type="PANTHER" id="PTHR47074:SF49">
    <property type="entry name" value="POLYNUCLEOTIDYL TRANSFERASE, RIBONUCLEASE H-LIKE SUPERFAMILY PROTEIN"/>
    <property type="match status" value="1"/>
</dbReference>
<feature type="domain" description="RNase H type-1" evidence="2">
    <location>
        <begin position="125"/>
        <end position="245"/>
    </location>
</feature>
<dbReference type="Gene3D" id="3.30.420.10">
    <property type="entry name" value="Ribonuclease H-like superfamily/Ribonuclease H"/>
    <property type="match status" value="1"/>
</dbReference>
<evidence type="ECO:0000313" key="3">
    <source>
        <dbReference type="EMBL" id="KAF3526428.1"/>
    </source>
</evidence>
<dbReference type="Proteomes" id="UP000712600">
    <property type="component" value="Unassembled WGS sequence"/>
</dbReference>
<dbReference type="SUPFAM" id="SSF53098">
    <property type="entry name" value="Ribonuclease H-like"/>
    <property type="match status" value="1"/>
</dbReference>